<sequence>MASTNQFSLFLLLITLSSSLHTHARDSQFFNKAQQASFLSENENSYGLYARNSSQSLPSTTIPATERLPKNYNPVAYVTLPESTSSFNSNPNNNYNSGGGDGMSDTRFLESGKYFYDLNTEKYSSNHPYEILREDQTRNVVYNKNFYGNSENAYEFNGEGYQTQDEFDDDGVNNLP</sequence>
<organism evidence="3 4">
    <name type="scientific">Salvia divinorum</name>
    <name type="common">Maria pastora</name>
    <name type="synonym">Diviner's sage</name>
    <dbReference type="NCBI Taxonomy" id="28513"/>
    <lineage>
        <taxon>Eukaryota</taxon>
        <taxon>Viridiplantae</taxon>
        <taxon>Streptophyta</taxon>
        <taxon>Embryophyta</taxon>
        <taxon>Tracheophyta</taxon>
        <taxon>Spermatophyta</taxon>
        <taxon>Magnoliopsida</taxon>
        <taxon>eudicotyledons</taxon>
        <taxon>Gunneridae</taxon>
        <taxon>Pentapetalae</taxon>
        <taxon>asterids</taxon>
        <taxon>lamiids</taxon>
        <taxon>Lamiales</taxon>
        <taxon>Lamiaceae</taxon>
        <taxon>Nepetoideae</taxon>
        <taxon>Mentheae</taxon>
        <taxon>Salviinae</taxon>
        <taxon>Salvia</taxon>
        <taxon>Salvia subgen. Calosphace</taxon>
    </lineage>
</organism>
<keyword evidence="2" id="KW-0732">Signal</keyword>
<keyword evidence="4" id="KW-1185">Reference proteome</keyword>
<dbReference type="EMBL" id="JBEAFC010000003">
    <property type="protein sequence ID" value="KAL1562658.1"/>
    <property type="molecule type" value="Genomic_DNA"/>
</dbReference>
<name>A0ABD1I570_SALDI</name>
<evidence type="ECO:0000313" key="3">
    <source>
        <dbReference type="EMBL" id="KAL1562658.1"/>
    </source>
</evidence>
<dbReference type="PANTHER" id="PTHR35274">
    <property type="entry name" value="E6-LIKE PROTEIN"/>
    <property type="match status" value="1"/>
</dbReference>
<comment type="caution">
    <text evidence="3">The sequence shown here is derived from an EMBL/GenBank/DDBJ whole genome shotgun (WGS) entry which is preliminary data.</text>
</comment>
<feature type="region of interest" description="Disordered" evidence="1">
    <location>
        <begin position="82"/>
        <end position="103"/>
    </location>
</feature>
<feature type="signal peptide" evidence="2">
    <location>
        <begin position="1"/>
        <end position="24"/>
    </location>
</feature>
<feature type="compositionally biased region" description="Low complexity" evidence="1">
    <location>
        <begin position="83"/>
        <end position="96"/>
    </location>
</feature>
<gene>
    <name evidence="3" type="ORF">AAHA92_05219</name>
</gene>
<dbReference type="AlphaFoldDB" id="A0ABD1I570"/>
<evidence type="ECO:0000256" key="2">
    <source>
        <dbReference type="SAM" id="SignalP"/>
    </source>
</evidence>
<proteinExistence type="predicted"/>
<dbReference type="PANTHER" id="PTHR35274:SF2">
    <property type="entry name" value="E6-LIKE PROTEIN"/>
    <property type="match status" value="1"/>
</dbReference>
<accession>A0ABD1I570</accession>
<evidence type="ECO:0008006" key="5">
    <source>
        <dbReference type="Google" id="ProtNLM"/>
    </source>
</evidence>
<reference evidence="3 4" key="1">
    <citation type="submission" date="2024-06" db="EMBL/GenBank/DDBJ databases">
        <title>A chromosome level genome sequence of Diviner's sage (Salvia divinorum).</title>
        <authorList>
            <person name="Ford S.A."/>
            <person name="Ro D.-K."/>
            <person name="Ness R.W."/>
            <person name="Phillips M.A."/>
        </authorList>
    </citation>
    <scope>NUCLEOTIDE SEQUENCE [LARGE SCALE GENOMIC DNA]</scope>
    <source>
        <strain evidence="3">SAF-2024a</strain>
        <tissue evidence="3">Leaf</tissue>
    </source>
</reference>
<protein>
    <recommendedName>
        <fullName evidence="5">Protein E6</fullName>
    </recommendedName>
</protein>
<evidence type="ECO:0000313" key="4">
    <source>
        <dbReference type="Proteomes" id="UP001567538"/>
    </source>
</evidence>
<dbReference type="Proteomes" id="UP001567538">
    <property type="component" value="Unassembled WGS sequence"/>
</dbReference>
<feature type="chain" id="PRO_5044764524" description="Protein E6" evidence="2">
    <location>
        <begin position="25"/>
        <end position="176"/>
    </location>
</feature>
<evidence type="ECO:0000256" key="1">
    <source>
        <dbReference type="SAM" id="MobiDB-lite"/>
    </source>
</evidence>
<dbReference type="InterPro" id="IPR040290">
    <property type="entry name" value="Prot_E6-like"/>
</dbReference>